<sequence length="158" mass="17266">MSGSRIDELAFFLGVWDAPGQFHATPFGPRKPIEMKVTGSGELAPHYLRLSTEEQPTADNPSPLRATYVWGFDAASDEFVADWFDSNGGRARQRSSGWQGDTLVFAGTMTMNGASVPLRDTFTRLGSDTYHHIGEIDLGQGWIPVDEETATRLTPSAS</sequence>
<keyword evidence="2" id="KW-1185">Reference proteome</keyword>
<dbReference type="Proteomes" id="UP001611397">
    <property type="component" value="Unassembled WGS sequence"/>
</dbReference>
<accession>A0ABW7VG05</accession>
<reference evidence="1 2" key="1">
    <citation type="submission" date="2024-10" db="EMBL/GenBank/DDBJ databases">
        <title>The Natural Products Discovery Center: Release of the First 8490 Sequenced Strains for Exploring Actinobacteria Biosynthetic Diversity.</title>
        <authorList>
            <person name="Kalkreuter E."/>
            <person name="Kautsar S.A."/>
            <person name="Yang D."/>
            <person name="Bader C.D."/>
            <person name="Teijaro C.N."/>
            <person name="Fluegel L."/>
            <person name="Davis C.M."/>
            <person name="Simpson J.R."/>
            <person name="Lauterbach L."/>
            <person name="Steele A.D."/>
            <person name="Gui C."/>
            <person name="Meng S."/>
            <person name="Li G."/>
            <person name="Viehrig K."/>
            <person name="Ye F."/>
            <person name="Su P."/>
            <person name="Kiefer A.F."/>
            <person name="Nichols A."/>
            <person name="Cepeda A.J."/>
            <person name="Yan W."/>
            <person name="Fan B."/>
            <person name="Jiang Y."/>
            <person name="Adhikari A."/>
            <person name="Zheng C.-J."/>
            <person name="Schuster L."/>
            <person name="Cowan T.M."/>
            <person name="Smanski M.J."/>
            <person name="Chevrette M.G."/>
            <person name="De Carvalho L.P.S."/>
            <person name="Shen B."/>
        </authorList>
    </citation>
    <scope>NUCLEOTIDE SEQUENCE [LARGE SCALE GENOMIC DNA]</scope>
    <source>
        <strain evidence="1 2">NPDC020295</strain>
    </source>
</reference>
<comment type="caution">
    <text evidence="1">The sequence shown here is derived from an EMBL/GenBank/DDBJ whole genome shotgun (WGS) entry which is preliminary data.</text>
</comment>
<dbReference type="EMBL" id="JBIRWM010000019">
    <property type="protein sequence ID" value="MFI2160317.1"/>
    <property type="molecule type" value="Genomic_DNA"/>
</dbReference>
<protein>
    <recommendedName>
        <fullName evidence="3">DUF1579 domain-containing protein</fullName>
    </recommendedName>
</protein>
<gene>
    <name evidence="1" type="ORF">ACH49L_32290</name>
</gene>
<dbReference type="RefSeq" id="WP_244218503.1">
    <property type="nucleotide sequence ID" value="NZ_JBIRUT010000019.1"/>
</dbReference>
<organism evidence="1 2">
    <name type="scientific">Streptomyces olivaceoviridis</name>
    <name type="common">Streptomyces corchorusii</name>
    <dbReference type="NCBI Taxonomy" id="1921"/>
    <lineage>
        <taxon>Bacteria</taxon>
        <taxon>Bacillati</taxon>
        <taxon>Actinomycetota</taxon>
        <taxon>Actinomycetes</taxon>
        <taxon>Kitasatosporales</taxon>
        <taxon>Streptomycetaceae</taxon>
        <taxon>Streptomyces</taxon>
    </lineage>
</organism>
<evidence type="ECO:0000313" key="2">
    <source>
        <dbReference type="Proteomes" id="UP001611397"/>
    </source>
</evidence>
<name>A0ABW7VG05_STROI</name>
<proteinExistence type="predicted"/>
<evidence type="ECO:0008006" key="3">
    <source>
        <dbReference type="Google" id="ProtNLM"/>
    </source>
</evidence>
<evidence type="ECO:0000313" key="1">
    <source>
        <dbReference type="EMBL" id="MFI2160317.1"/>
    </source>
</evidence>